<dbReference type="SMART" id="SM00710">
    <property type="entry name" value="PbH1"/>
    <property type="match status" value="6"/>
</dbReference>
<feature type="region of interest" description="Disordered" evidence="1">
    <location>
        <begin position="52"/>
        <end position="84"/>
    </location>
</feature>
<sequence>MKILPISFKYRFKAFFLLLILLNVCLSCASESDFYQTLQELNDSLIEDVLEEQNSEEEIDDNSDETEEEELPADDTSTNDDESEPIENFIYSENVFYVSVDGQSSNSGKTEQEPWSVEHAFRTAKAKDTIFIKAGNYGNVDLLVTNSGNSEGGIFFIGYFQFPLDVISNGAATVSYEDYKQNNDSFDTNILPTFIGNRTNDIGLGSAIRMFDKDYIHLENLQVQYYKSNIVNRGGEYCVFKNIITTDAGDFYIENSDKDGNSGFNMTGQGLTIDDGDYNVVRDCLAINCGMRGVIVENGSEYTEHYNNKVYSDNGINATDYYYLISSNSSHAILDNIYVERAEGMHHIAHGICLKDGANNNIVRNCTVVNTRIELSFDDVTENLVEDSIVIGRDEHVGCISVANGAHHNTFKNVTVEKAAGGVKFEDWIDGDGDGASNAGHHNEFINCTFKGMEYGVAFYFWDVIYTEAFDNTFTNCSFENLEVLFQINRPNRNTIFESCNFENISDLINSRSKNGLYPDFELDAKFYNSTTSNLGFTLP</sequence>
<dbReference type="EMBL" id="JAVRHU010000002">
    <property type="protein sequence ID" value="MDT0621254.1"/>
    <property type="molecule type" value="Genomic_DNA"/>
</dbReference>
<accession>A0ABU3BGI5</accession>
<dbReference type="InterPro" id="IPR011050">
    <property type="entry name" value="Pectin_lyase_fold/virulence"/>
</dbReference>
<dbReference type="Proteomes" id="UP001250662">
    <property type="component" value="Unassembled WGS sequence"/>
</dbReference>
<dbReference type="InterPro" id="IPR012334">
    <property type="entry name" value="Pectin_lyas_fold"/>
</dbReference>
<dbReference type="InterPro" id="IPR006626">
    <property type="entry name" value="PbH1"/>
</dbReference>
<protein>
    <recommendedName>
        <fullName evidence="5">Right handed beta helix domain-containing protein</fullName>
    </recommendedName>
</protein>
<reference evidence="3 4" key="1">
    <citation type="submission" date="2023-09" db="EMBL/GenBank/DDBJ databases">
        <authorList>
            <person name="Rey-Velasco X."/>
        </authorList>
    </citation>
    <scope>NUCLEOTIDE SEQUENCE [LARGE SCALE GENOMIC DNA]</scope>
    <source>
        <strain evidence="3 4">P007</strain>
    </source>
</reference>
<feature type="chain" id="PRO_5046392966" description="Right handed beta helix domain-containing protein" evidence="2">
    <location>
        <begin position="30"/>
        <end position="540"/>
    </location>
</feature>
<proteinExistence type="predicted"/>
<gene>
    <name evidence="3" type="ORF">RM520_06440</name>
</gene>
<evidence type="ECO:0000313" key="4">
    <source>
        <dbReference type="Proteomes" id="UP001250662"/>
    </source>
</evidence>
<evidence type="ECO:0000313" key="3">
    <source>
        <dbReference type="EMBL" id="MDT0621254.1"/>
    </source>
</evidence>
<comment type="caution">
    <text evidence="3">The sequence shown here is derived from an EMBL/GenBank/DDBJ whole genome shotgun (WGS) entry which is preliminary data.</text>
</comment>
<evidence type="ECO:0000256" key="2">
    <source>
        <dbReference type="SAM" id="SignalP"/>
    </source>
</evidence>
<feature type="signal peptide" evidence="2">
    <location>
        <begin position="1"/>
        <end position="29"/>
    </location>
</feature>
<dbReference type="SUPFAM" id="SSF51126">
    <property type="entry name" value="Pectin lyase-like"/>
    <property type="match status" value="2"/>
</dbReference>
<evidence type="ECO:0008006" key="5">
    <source>
        <dbReference type="Google" id="ProtNLM"/>
    </source>
</evidence>
<evidence type="ECO:0000256" key="1">
    <source>
        <dbReference type="SAM" id="MobiDB-lite"/>
    </source>
</evidence>
<organism evidence="3 4">
    <name type="scientific">Croceitalea vernalis</name>
    <dbReference type="NCBI Taxonomy" id="3075599"/>
    <lineage>
        <taxon>Bacteria</taxon>
        <taxon>Pseudomonadati</taxon>
        <taxon>Bacteroidota</taxon>
        <taxon>Flavobacteriia</taxon>
        <taxon>Flavobacteriales</taxon>
        <taxon>Flavobacteriaceae</taxon>
        <taxon>Croceitalea</taxon>
    </lineage>
</organism>
<dbReference type="RefSeq" id="WP_311387398.1">
    <property type="nucleotide sequence ID" value="NZ_JAVRHU010000002.1"/>
</dbReference>
<name>A0ABU3BGI5_9FLAO</name>
<keyword evidence="2" id="KW-0732">Signal</keyword>
<keyword evidence="4" id="KW-1185">Reference proteome</keyword>
<dbReference type="Gene3D" id="2.160.20.10">
    <property type="entry name" value="Single-stranded right-handed beta-helix, Pectin lyase-like"/>
    <property type="match status" value="1"/>
</dbReference>